<evidence type="ECO:0000313" key="4">
    <source>
        <dbReference type="Proteomes" id="UP001234178"/>
    </source>
</evidence>
<keyword evidence="4" id="KW-1185">Reference proteome</keyword>
<evidence type="ECO:0000313" key="3">
    <source>
        <dbReference type="EMBL" id="KAK4003582.1"/>
    </source>
</evidence>
<gene>
    <name evidence="3" type="ORF">OUZ56_005339</name>
</gene>
<dbReference type="InterPro" id="IPR001969">
    <property type="entry name" value="Aspartic_peptidase_AS"/>
</dbReference>
<feature type="domain" description="Peptidase A2" evidence="2">
    <location>
        <begin position="167"/>
        <end position="186"/>
    </location>
</feature>
<sequence length="298" mass="33956">MWLLASVRSYFNNSLKRHSFENFVELQYFVSGFEVRMKMDTSCHNSIINKLIWQQMGEPELTHSSRLRKSALGSVPIKGEFNAKITLAEEEYVLPIQVADNETARSLLGRRWIPTLLNINWNTFFNNRTITRLSQICRRTQLKLRADAMRYRSNLLYINLVIEKTEMKMLLDTGATASIIGKLHWEALGKPDLHPSYMLITQFLSLVNITPKSSTAIKKIQLPLLVATSEKIPSILGANWFEALPLDFNTIFAGMTFAKEIKEETVTQPEEKTVDPIETVGSSATPAAKKIRRVHLKG</sequence>
<accession>A0ABQ9YSJ4</accession>
<reference evidence="3 4" key="1">
    <citation type="journal article" date="2023" name="Nucleic Acids Res.">
        <title>The hologenome of Daphnia magna reveals possible DNA methylation and microbiome-mediated evolution of the host genome.</title>
        <authorList>
            <person name="Chaturvedi A."/>
            <person name="Li X."/>
            <person name="Dhandapani V."/>
            <person name="Marshall H."/>
            <person name="Kissane S."/>
            <person name="Cuenca-Cambronero M."/>
            <person name="Asole G."/>
            <person name="Calvet F."/>
            <person name="Ruiz-Romero M."/>
            <person name="Marangio P."/>
            <person name="Guigo R."/>
            <person name="Rago D."/>
            <person name="Mirbahai L."/>
            <person name="Eastwood N."/>
            <person name="Colbourne J.K."/>
            <person name="Zhou J."/>
            <person name="Mallon E."/>
            <person name="Orsini L."/>
        </authorList>
    </citation>
    <scope>NUCLEOTIDE SEQUENCE [LARGE SCALE GENOMIC DNA]</scope>
    <source>
        <strain evidence="3">LRV0_1</strain>
    </source>
</reference>
<dbReference type="Proteomes" id="UP001234178">
    <property type="component" value="Unassembled WGS sequence"/>
</dbReference>
<dbReference type="Gene3D" id="2.40.70.10">
    <property type="entry name" value="Acid Proteases"/>
    <property type="match status" value="1"/>
</dbReference>
<comment type="caution">
    <text evidence="3">The sequence shown here is derived from an EMBL/GenBank/DDBJ whole genome shotgun (WGS) entry which is preliminary data.</text>
</comment>
<protein>
    <recommendedName>
        <fullName evidence="2">Peptidase A2 domain-containing protein</fullName>
    </recommendedName>
</protein>
<dbReference type="InterPro" id="IPR021109">
    <property type="entry name" value="Peptidase_aspartic_dom_sf"/>
</dbReference>
<organism evidence="3 4">
    <name type="scientific">Daphnia magna</name>
    <dbReference type="NCBI Taxonomy" id="35525"/>
    <lineage>
        <taxon>Eukaryota</taxon>
        <taxon>Metazoa</taxon>
        <taxon>Ecdysozoa</taxon>
        <taxon>Arthropoda</taxon>
        <taxon>Crustacea</taxon>
        <taxon>Branchiopoda</taxon>
        <taxon>Diplostraca</taxon>
        <taxon>Cladocera</taxon>
        <taxon>Anomopoda</taxon>
        <taxon>Daphniidae</taxon>
        <taxon>Daphnia</taxon>
    </lineage>
</organism>
<dbReference type="PROSITE" id="PS50175">
    <property type="entry name" value="ASP_PROT_RETROV"/>
    <property type="match status" value="1"/>
</dbReference>
<keyword evidence="1" id="KW-0378">Hydrolase</keyword>
<dbReference type="PANTHER" id="PTHR36943:SF1">
    <property type="entry name" value="CCHC-TYPE DOMAIN-CONTAINING PROTEIN"/>
    <property type="match status" value="1"/>
</dbReference>
<evidence type="ECO:0000256" key="1">
    <source>
        <dbReference type="ARBA" id="ARBA00022801"/>
    </source>
</evidence>
<name>A0ABQ9YSJ4_9CRUS</name>
<dbReference type="InterPro" id="IPR001995">
    <property type="entry name" value="Peptidase_A2_cat"/>
</dbReference>
<dbReference type="PANTHER" id="PTHR36943">
    <property type="entry name" value="CCHC-TYPE DOMAIN-CONTAINING PROTEIN"/>
    <property type="match status" value="1"/>
</dbReference>
<dbReference type="PROSITE" id="PS00141">
    <property type="entry name" value="ASP_PROTEASE"/>
    <property type="match status" value="1"/>
</dbReference>
<dbReference type="SUPFAM" id="SSF50630">
    <property type="entry name" value="Acid proteases"/>
    <property type="match status" value="1"/>
</dbReference>
<proteinExistence type="predicted"/>
<dbReference type="EMBL" id="JAOYFB010000001">
    <property type="protein sequence ID" value="KAK4003582.1"/>
    <property type="molecule type" value="Genomic_DNA"/>
</dbReference>
<evidence type="ECO:0000259" key="2">
    <source>
        <dbReference type="PROSITE" id="PS50175"/>
    </source>
</evidence>